<dbReference type="EMBL" id="VHSG01000014">
    <property type="protein sequence ID" value="TQV77610.1"/>
    <property type="molecule type" value="Genomic_DNA"/>
</dbReference>
<gene>
    <name evidence="5" type="ORF">FKG94_14650</name>
</gene>
<dbReference type="GO" id="GO:0004850">
    <property type="term" value="F:uridine phosphorylase activity"/>
    <property type="evidence" value="ECO:0007669"/>
    <property type="project" value="UniProtKB-EC"/>
</dbReference>
<dbReference type="InterPro" id="IPR035994">
    <property type="entry name" value="Nucleoside_phosphorylase_sf"/>
</dbReference>
<dbReference type="EC" id="2.4.2.3" evidence="1"/>
<dbReference type="SUPFAM" id="SSF53167">
    <property type="entry name" value="Purine and uridine phosphorylases"/>
    <property type="match status" value="1"/>
</dbReference>
<dbReference type="Gene3D" id="3.40.50.1580">
    <property type="entry name" value="Nucleoside phosphorylase domain"/>
    <property type="match status" value="1"/>
</dbReference>
<keyword evidence="6" id="KW-1185">Reference proteome</keyword>
<evidence type="ECO:0000313" key="6">
    <source>
        <dbReference type="Proteomes" id="UP000319732"/>
    </source>
</evidence>
<dbReference type="CDD" id="cd17767">
    <property type="entry name" value="UP_EcUdp-like"/>
    <property type="match status" value="1"/>
</dbReference>
<accession>A0A545TK49</accession>
<proteinExistence type="predicted"/>
<dbReference type="PANTHER" id="PTHR43691">
    <property type="entry name" value="URIDINE PHOSPHORYLASE"/>
    <property type="match status" value="1"/>
</dbReference>
<evidence type="ECO:0000256" key="2">
    <source>
        <dbReference type="ARBA" id="ARBA00021980"/>
    </source>
</evidence>
<dbReference type="Proteomes" id="UP000319732">
    <property type="component" value="Unassembled WGS sequence"/>
</dbReference>
<evidence type="ECO:0000256" key="1">
    <source>
        <dbReference type="ARBA" id="ARBA00011888"/>
    </source>
</evidence>
<comment type="caution">
    <text evidence="5">The sequence shown here is derived from an EMBL/GenBank/DDBJ whole genome shotgun (WGS) entry which is preliminary data.</text>
</comment>
<feature type="domain" description="Nucleoside phosphorylase" evidence="4">
    <location>
        <begin position="18"/>
        <end position="214"/>
    </location>
</feature>
<comment type="catalytic activity">
    <reaction evidence="3">
        <text>uridine + phosphate = alpha-D-ribose 1-phosphate + uracil</text>
        <dbReference type="Rhea" id="RHEA:24388"/>
        <dbReference type="ChEBI" id="CHEBI:16704"/>
        <dbReference type="ChEBI" id="CHEBI:17568"/>
        <dbReference type="ChEBI" id="CHEBI:43474"/>
        <dbReference type="ChEBI" id="CHEBI:57720"/>
        <dbReference type="EC" id="2.4.2.3"/>
    </reaction>
</comment>
<dbReference type="GO" id="GO:0009116">
    <property type="term" value="P:nucleoside metabolic process"/>
    <property type="evidence" value="ECO:0007669"/>
    <property type="project" value="InterPro"/>
</dbReference>
<dbReference type="InterPro" id="IPR000845">
    <property type="entry name" value="Nucleoside_phosphorylase_d"/>
</dbReference>
<dbReference type="Pfam" id="PF01048">
    <property type="entry name" value="PNP_UDP_1"/>
    <property type="match status" value="1"/>
</dbReference>
<dbReference type="GO" id="GO:0005829">
    <property type="term" value="C:cytosol"/>
    <property type="evidence" value="ECO:0007669"/>
    <property type="project" value="TreeGrafter"/>
</dbReference>
<name>A0A545TK49_9GAMM</name>
<evidence type="ECO:0000313" key="5">
    <source>
        <dbReference type="EMBL" id="TQV77610.1"/>
    </source>
</evidence>
<organism evidence="5 6">
    <name type="scientific">Exilibacterium tricleocarpae</name>
    <dbReference type="NCBI Taxonomy" id="2591008"/>
    <lineage>
        <taxon>Bacteria</taxon>
        <taxon>Pseudomonadati</taxon>
        <taxon>Pseudomonadota</taxon>
        <taxon>Gammaproteobacteria</taxon>
        <taxon>Cellvibrionales</taxon>
        <taxon>Cellvibrionaceae</taxon>
        <taxon>Exilibacterium</taxon>
    </lineage>
</organism>
<sequence>MEKKAWYIGCSSQQIADRVILVGDPARVSRLQDLLDDVQVFPVNRGLMTITGSYQGTGITVAAFGMGAPIAAIVMHELYTLGARVFLRIGTAIALPPIELGDFIIADKAQRHEGTSNAYAPADYEAIADLDVISASINAIKENGHNYRVGNFASYDGFYRDMFSIEKSTDQRVQKNLHTLSEQGVVAVDMETSALLTVGRVLGCKAGSLCVATVNSLKHQKIDHRDMEVSEQDLFTVALRAVTTTQL</sequence>
<reference evidence="5 6" key="1">
    <citation type="submission" date="2019-06" db="EMBL/GenBank/DDBJ databases">
        <title>Whole genome sequence for Cellvibrionaceae sp. R142.</title>
        <authorList>
            <person name="Wang G."/>
        </authorList>
    </citation>
    <scope>NUCLEOTIDE SEQUENCE [LARGE SCALE GENOMIC DNA]</scope>
    <source>
        <strain evidence="5 6">R142</strain>
    </source>
</reference>
<protein>
    <recommendedName>
        <fullName evidence="2">Uridine phosphorylase</fullName>
        <ecNumber evidence="1">2.4.2.3</ecNumber>
    </recommendedName>
</protein>
<dbReference type="RefSeq" id="WP_142905092.1">
    <property type="nucleotide sequence ID" value="NZ_ML660095.1"/>
</dbReference>
<evidence type="ECO:0000259" key="4">
    <source>
        <dbReference type="Pfam" id="PF01048"/>
    </source>
</evidence>
<dbReference type="PANTHER" id="PTHR43691:SF11">
    <property type="entry name" value="FI09636P-RELATED"/>
    <property type="match status" value="1"/>
</dbReference>
<evidence type="ECO:0000256" key="3">
    <source>
        <dbReference type="ARBA" id="ARBA00048447"/>
    </source>
</evidence>
<dbReference type="AlphaFoldDB" id="A0A545TK49"/>
<dbReference type="OrthoDB" id="9782889at2"/>